<name>A0A248JM59_9PROT</name>
<keyword evidence="6" id="KW-1185">Reference proteome</keyword>
<accession>A0A248JM59</accession>
<organism evidence="5 6">
    <name type="scientific">Nitrospirillum viridazoti CBAmc</name>
    <dbReference type="NCBI Taxonomy" id="1441467"/>
    <lineage>
        <taxon>Bacteria</taxon>
        <taxon>Pseudomonadati</taxon>
        <taxon>Pseudomonadota</taxon>
        <taxon>Alphaproteobacteria</taxon>
        <taxon>Rhodospirillales</taxon>
        <taxon>Azospirillaceae</taxon>
        <taxon>Nitrospirillum</taxon>
        <taxon>Nitrospirillum viridazoti</taxon>
    </lineage>
</organism>
<gene>
    <name evidence="5" type="ORF">Y958_02340</name>
</gene>
<dbReference type="Proteomes" id="UP000197153">
    <property type="component" value="Chromosome 1"/>
</dbReference>
<dbReference type="Gene3D" id="3.40.640.10">
    <property type="entry name" value="Type I PLP-dependent aspartate aminotransferase-like (Major domain)"/>
    <property type="match status" value="1"/>
</dbReference>
<feature type="signal peptide" evidence="3">
    <location>
        <begin position="1"/>
        <end position="28"/>
    </location>
</feature>
<evidence type="ECO:0000313" key="5">
    <source>
        <dbReference type="EMBL" id="ASG19795.1"/>
    </source>
</evidence>
<dbReference type="Gene3D" id="3.90.1150.10">
    <property type="entry name" value="Aspartate Aminotransferase, domain 1"/>
    <property type="match status" value="1"/>
</dbReference>
<protein>
    <submittedName>
        <fullName evidence="5">Aminotransferase</fullName>
    </submittedName>
</protein>
<dbReference type="PROSITE" id="PS51318">
    <property type="entry name" value="TAT"/>
    <property type="match status" value="1"/>
</dbReference>
<dbReference type="InterPro" id="IPR015422">
    <property type="entry name" value="PyrdxlP-dep_Trfase_small"/>
</dbReference>
<keyword evidence="5" id="KW-0808">Transferase</keyword>
<evidence type="ECO:0000259" key="4">
    <source>
        <dbReference type="Pfam" id="PF00266"/>
    </source>
</evidence>
<feature type="domain" description="Aminotransferase class V" evidence="4">
    <location>
        <begin position="86"/>
        <end position="407"/>
    </location>
</feature>
<dbReference type="RefSeq" id="WP_088870754.1">
    <property type="nucleotide sequence ID" value="NZ_CP022110.1"/>
</dbReference>
<keyword evidence="3" id="KW-0732">Signal</keyword>
<evidence type="ECO:0000313" key="6">
    <source>
        <dbReference type="Proteomes" id="UP000197153"/>
    </source>
</evidence>
<dbReference type="EMBL" id="CP022110">
    <property type="protein sequence ID" value="ASG19795.1"/>
    <property type="molecule type" value="Genomic_DNA"/>
</dbReference>
<dbReference type="Pfam" id="PF00266">
    <property type="entry name" value="Aminotran_5"/>
    <property type="match status" value="1"/>
</dbReference>
<dbReference type="SUPFAM" id="SSF53383">
    <property type="entry name" value="PLP-dependent transferases"/>
    <property type="match status" value="1"/>
</dbReference>
<dbReference type="AlphaFoldDB" id="A0A248JM59"/>
<dbReference type="InterPro" id="IPR015424">
    <property type="entry name" value="PyrdxlP-dep_Trfase"/>
</dbReference>
<dbReference type="PANTHER" id="PTHR43092:SF6">
    <property type="entry name" value="BLR1280 PROTEIN"/>
    <property type="match status" value="1"/>
</dbReference>
<dbReference type="PANTHER" id="PTHR43092">
    <property type="entry name" value="L-CYSTEINE DESULFHYDRASE"/>
    <property type="match status" value="1"/>
</dbReference>
<feature type="region of interest" description="Disordered" evidence="2">
    <location>
        <begin position="29"/>
        <end position="49"/>
    </location>
</feature>
<keyword evidence="5" id="KW-0032">Aminotransferase</keyword>
<dbReference type="GO" id="GO:0008483">
    <property type="term" value="F:transaminase activity"/>
    <property type="evidence" value="ECO:0007669"/>
    <property type="project" value="UniProtKB-KW"/>
</dbReference>
<dbReference type="InterPro" id="IPR006311">
    <property type="entry name" value="TAT_signal"/>
</dbReference>
<proteinExistence type="predicted"/>
<dbReference type="InterPro" id="IPR015421">
    <property type="entry name" value="PyrdxlP-dep_Trfase_major"/>
</dbReference>
<evidence type="ECO:0000256" key="2">
    <source>
        <dbReference type="SAM" id="MobiDB-lite"/>
    </source>
</evidence>
<reference evidence="5 6" key="1">
    <citation type="submission" date="2017-06" db="EMBL/GenBank/DDBJ databases">
        <title>Complete genome sequence of Nitrospirillum amazonense strain CBAmC, an endophytic nitrogen-fixing and plant growth-promoting bacterium, isolated from sugarcane.</title>
        <authorList>
            <person name="Schwab S."/>
            <person name="dos Santos Teixeira K.R."/>
            <person name="Simoes Araujo J.L."/>
            <person name="Soares Vidal M."/>
            <person name="Borges de Freitas H.R."/>
            <person name="Rivello Crivelaro A.L."/>
            <person name="Bueno de Camargo Nunes A."/>
            <person name="dos Santos C.M."/>
            <person name="Palmeira da Silva Rosa D."/>
            <person name="da Silva Padilha D."/>
            <person name="da Silva E."/>
            <person name="Araujo Terra L."/>
            <person name="Soares Mendes V."/>
            <person name="Farinelli L."/>
            <person name="Magalhaes Cruz L."/>
            <person name="Baldani J.I."/>
        </authorList>
    </citation>
    <scope>NUCLEOTIDE SEQUENCE [LARGE SCALE GENOMIC DNA]</scope>
    <source>
        <strain evidence="5 6">CBAmC</strain>
    </source>
</reference>
<evidence type="ECO:0000256" key="3">
    <source>
        <dbReference type="SAM" id="SignalP"/>
    </source>
</evidence>
<evidence type="ECO:0000256" key="1">
    <source>
        <dbReference type="ARBA" id="ARBA00022898"/>
    </source>
</evidence>
<keyword evidence="1" id="KW-0663">Pyridoxal phosphate</keyword>
<dbReference type="KEGG" id="nao:Y958_02340"/>
<dbReference type="InterPro" id="IPR000192">
    <property type="entry name" value="Aminotrans_V_dom"/>
</dbReference>
<sequence length="438" mass="46741">MRRRTLLQAALAGGAGGLLSGSAMPVSAQQTGPVAGPLPSPLAPGAAPPAADDEAGWAAVAAAYPARLQTGIINLEYGAFGQMPLAIQAAYERYTVKVNQEGATFVRRDFVGYYQTLRQRIAAMVHADAGEIVITRNATESLQAVIGGYARLKPGDAVLMSDHDYDSARMAASWLERRRGVTVISINLPYPATHQNLIDAYDQALAAHPSVRLMLLTHLSHRDGLRQPVREIVAMARQRGVDVVVDSAQAWGQGPVDVHGDGIDFAVFNLHKWIGAPLGVGALYIRKDRIADIEPFMGEEPSERDPILGRVHTGMANFAAQMAAIDALDFHQALGTPIVGARLRHLRDLWALPARELAKIEVLTPDDPRLCAGMTSFRVKGQTTPAANTSLAAHLLEKHGLFTVVRTGLAGGACLRVTPGFSTTPADMAALVSALKEI</sequence>
<feature type="chain" id="PRO_5013190728" evidence="3">
    <location>
        <begin position="29"/>
        <end position="438"/>
    </location>
</feature>